<dbReference type="AlphaFoldDB" id="G8H2M6"/>
<keyword evidence="2" id="KW-0687">Ribonucleoprotein</keyword>
<accession>G8H2M6</accession>
<gene>
    <name evidence="2" type="primary">RibL6</name>
</gene>
<keyword evidence="2" id="KW-0689">Ribosomal protein</keyword>
<sequence length="19" mass="2174">GKGIFVGDEQVKRKEVKKK</sequence>
<reference evidence="2" key="1">
    <citation type="journal article" date="2011" name="BMC Evol. Biol.">
        <title>Evidence for maintenance of sex determinants but not of sexual stages in red yeasts, a group of early diverged basidiomycetes.</title>
        <authorList>
            <person name="Coelho M.A."/>
            <person name="Goncalves P."/>
            <person name="Sampaio J.P."/>
        </authorList>
    </citation>
    <scope>NUCLEOTIDE SEQUENCE</scope>
    <source>
        <strain evidence="1">CBS 484</strain>
        <strain evidence="2">CBS 499</strain>
    </source>
</reference>
<protein>
    <submittedName>
        <fullName evidence="2">Putative ribosomal protein L6</fullName>
    </submittedName>
</protein>
<feature type="non-terminal residue" evidence="2">
    <location>
        <position position="1"/>
    </location>
</feature>
<organism evidence="2">
    <name type="scientific">Sporobolomyces pararoseus</name>
    <dbReference type="NCBI Taxonomy" id="5003"/>
    <lineage>
        <taxon>Eukaryota</taxon>
        <taxon>Fungi</taxon>
        <taxon>Dikarya</taxon>
        <taxon>Basidiomycota</taxon>
        <taxon>Pucciniomycotina</taxon>
        <taxon>Microbotryomycetes</taxon>
        <taxon>Sporidiobolales</taxon>
        <taxon>Sporidiobolaceae</taxon>
        <taxon>Sporobolomyces</taxon>
    </lineage>
</organism>
<name>G8H2M6_9BASI</name>
<dbReference type="GO" id="GO:0005840">
    <property type="term" value="C:ribosome"/>
    <property type="evidence" value="ECO:0007669"/>
    <property type="project" value="UniProtKB-KW"/>
</dbReference>
<dbReference type="EMBL" id="JN246611">
    <property type="protein sequence ID" value="AER30234.1"/>
    <property type="molecule type" value="Genomic_DNA"/>
</dbReference>
<evidence type="ECO:0000313" key="1">
    <source>
        <dbReference type="EMBL" id="AER30232.1"/>
    </source>
</evidence>
<dbReference type="EMBL" id="JN246610">
    <property type="protein sequence ID" value="AER30232.1"/>
    <property type="molecule type" value="Genomic_DNA"/>
</dbReference>
<evidence type="ECO:0000313" key="2">
    <source>
        <dbReference type="EMBL" id="AER30234.1"/>
    </source>
</evidence>
<proteinExistence type="predicted"/>